<evidence type="ECO:0000313" key="2">
    <source>
        <dbReference type="Proteomes" id="UP000095746"/>
    </source>
</evidence>
<evidence type="ECO:0000313" key="1">
    <source>
        <dbReference type="EMBL" id="CUP17140.1"/>
    </source>
</evidence>
<name>A0A174L6U4_FLAPL</name>
<dbReference type="RefSeq" id="WP_035298812.1">
    <property type="nucleotide sequence ID" value="NZ_JADMOW010000006.1"/>
</dbReference>
<protein>
    <submittedName>
        <fullName evidence="1">Uncharacterized protein</fullName>
    </submittedName>
</protein>
<proteinExistence type="predicted"/>
<accession>A0A174L6U4</accession>
<sequence length="121" mass="12698">MPKINIALTVDQSTGTTTPIVTEVADDVEWVDGPDGKRRPGARVGTRYTVLMLQNACAPLTVRTPEATPAVSAEEVAAACLAGNFIRVRFEGFKAHPYQGKNGLGISATADRAIVVSSGKS</sequence>
<organism evidence="1 2">
    <name type="scientific">Flavonifractor plautii</name>
    <name type="common">Fusobacterium plautii</name>
    <dbReference type="NCBI Taxonomy" id="292800"/>
    <lineage>
        <taxon>Bacteria</taxon>
        <taxon>Bacillati</taxon>
        <taxon>Bacillota</taxon>
        <taxon>Clostridia</taxon>
        <taxon>Eubacteriales</taxon>
        <taxon>Oscillospiraceae</taxon>
        <taxon>Flavonifractor</taxon>
    </lineage>
</organism>
<reference evidence="1 2" key="1">
    <citation type="submission" date="2015-09" db="EMBL/GenBank/DDBJ databases">
        <authorList>
            <consortium name="Pathogen Informatics"/>
        </authorList>
    </citation>
    <scope>NUCLEOTIDE SEQUENCE [LARGE SCALE GENOMIC DNA]</scope>
    <source>
        <strain evidence="1 2">2789STDY5608854</strain>
    </source>
</reference>
<dbReference type="Proteomes" id="UP000095746">
    <property type="component" value="Unassembled WGS sequence"/>
</dbReference>
<dbReference type="EMBL" id="CYZT01000275">
    <property type="protein sequence ID" value="CUP17140.1"/>
    <property type="molecule type" value="Genomic_DNA"/>
</dbReference>
<dbReference type="AlphaFoldDB" id="A0A174L6U4"/>
<gene>
    <name evidence="1" type="ORF">ERS852411_02770</name>
</gene>